<dbReference type="InterPro" id="IPR013783">
    <property type="entry name" value="Ig-like_fold"/>
</dbReference>
<keyword evidence="1" id="KW-0812">Transmembrane</keyword>
<comment type="caution">
    <text evidence="2">The sequence shown here is derived from an EMBL/GenBank/DDBJ whole genome shotgun (WGS) entry which is preliminary data.</text>
</comment>
<proteinExistence type="predicted"/>
<name>A0A0G0DTV4_9BACT</name>
<evidence type="ECO:0000313" key="2">
    <source>
        <dbReference type="EMBL" id="KKP66455.1"/>
    </source>
</evidence>
<dbReference type="AlphaFoldDB" id="A0A0G0DTV4"/>
<protein>
    <submittedName>
        <fullName evidence="2">Uncharacterized protein</fullName>
    </submittedName>
</protein>
<gene>
    <name evidence="2" type="ORF">UR64_C0007G0024</name>
</gene>
<accession>A0A0G0DTV4</accession>
<evidence type="ECO:0000256" key="1">
    <source>
        <dbReference type="SAM" id="Phobius"/>
    </source>
</evidence>
<organism evidence="2 3">
    <name type="scientific">Candidatus Nomurabacteria bacterium GW2011_GWE1_35_16</name>
    <dbReference type="NCBI Taxonomy" id="1618761"/>
    <lineage>
        <taxon>Bacteria</taxon>
        <taxon>Candidatus Nomuraibacteriota</taxon>
    </lineage>
</organism>
<sequence>MQSIKDKNIKWWLGTMSCVVLFSTIGIFALMKMSFLLKGVQVEAAIERSGTAITYITGKAEHATHISLNGREIYIDKDGSFRESIALIPGFSVITINTEDKFGKSKEKKFQLVYKESAGTVAFNSK</sequence>
<keyword evidence="1" id="KW-1133">Transmembrane helix</keyword>
<keyword evidence="1" id="KW-0472">Membrane</keyword>
<dbReference type="Gene3D" id="2.60.40.10">
    <property type="entry name" value="Immunoglobulins"/>
    <property type="match status" value="1"/>
</dbReference>
<evidence type="ECO:0000313" key="3">
    <source>
        <dbReference type="Proteomes" id="UP000034952"/>
    </source>
</evidence>
<dbReference type="EMBL" id="LBPY01000007">
    <property type="protein sequence ID" value="KKP66455.1"/>
    <property type="molecule type" value="Genomic_DNA"/>
</dbReference>
<dbReference type="Proteomes" id="UP000034952">
    <property type="component" value="Unassembled WGS sequence"/>
</dbReference>
<reference evidence="2 3" key="1">
    <citation type="journal article" date="2015" name="Nature">
        <title>rRNA introns, odd ribosomes, and small enigmatic genomes across a large radiation of phyla.</title>
        <authorList>
            <person name="Brown C.T."/>
            <person name="Hug L.A."/>
            <person name="Thomas B.C."/>
            <person name="Sharon I."/>
            <person name="Castelle C.J."/>
            <person name="Singh A."/>
            <person name="Wilkins M.J."/>
            <person name="Williams K.H."/>
            <person name="Banfield J.F."/>
        </authorList>
    </citation>
    <scope>NUCLEOTIDE SEQUENCE [LARGE SCALE GENOMIC DNA]</scope>
</reference>
<feature type="transmembrane region" description="Helical" evidence="1">
    <location>
        <begin position="12"/>
        <end position="31"/>
    </location>
</feature>